<name>A0A9R1XRZ5_LACSA</name>
<sequence length="169" mass="19068">MNQMGFGNRWRSRIRGCLHSSYASIIMNDAPTKEFNITRDDALFVGECSQSNLKNLSRFLRCFHVSSDLKVSFHKFIVFGIGASNLETMDWANILGYEAGSLSFTCLGKPIINKFNSKLSSGKSKSLSFGGRLKLIKYILCNLPTYFLSLFMTLIGVLEIKGFETHRDQ</sequence>
<evidence type="ECO:0000256" key="1">
    <source>
        <dbReference type="SAM" id="Phobius"/>
    </source>
</evidence>
<dbReference type="PANTHER" id="PTHR33116">
    <property type="entry name" value="REVERSE TRANSCRIPTASE ZINC-BINDING DOMAIN-CONTAINING PROTEIN-RELATED-RELATED"/>
    <property type="match status" value="1"/>
</dbReference>
<dbReference type="Proteomes" id="UP000235145">
    <property type="component" value="Unassembled WGS sequence"/>
</dbReference>
<dbReference type="AlphaFoldDB" id="A0A9R1XRZ5"/>
<dbReference type="EMBL" id="NBSK02000002">
    <property type="protein sequence ID" value="KAJ0223521.1"/>
    <property type="molecule type" value="Genomic_DNA"/>
</dbReference>
<keyword evidence="3" id="KW-1185">Reference proteome</keyword>
<gene>
    <name evidence="2" type="ORF">LSAT_V11C200065840</name>
</gene>
<keyword evidence="1" id="KW-0472">Membrane</keyword>
<proteinExistence type="predicted"/>
<keyword evidence="1" id="KW-1133">Transmembrane helix</keyword>
<organism evidence="2 3">
    <name type="scientific">Lactuca sativa</name>
    <name type="common">Garden lettuce</name>
    <dbReference type="NCBI Taxonomy" id="4236"/>
    <lineage>
        <taxon>Eukaryota</taxon>
        <taxon>Viridiplantae</taxon>
        <taxon>Streptophyta</taxon>
        <taxon>Embryophyta</taxon>
        <taxon>Tracheophyta</taxon>
        <taxon>Spermatophyta</taxon>
        <taxon>Magnoliopsida</taxon>
        <taxon>eudicotyledons</taxon>
        <taxon>Gunneridae</taxon>
        <taxon>Pentapetalae</taxon>
        <taxon>asterids</taxon>
        <taxon>campanulids</taxon>
        <taxon>Asterales</taxon>
        <taxon>Asteraceae</taxon>
        <taxon>Cichorioideae</taxon>
        <taxon>Cichorieae</taxon>
        <taxon>Lactucinae</taxon>
        <taxon>Lactuca</taxon>
    </lineage>
</organism>
<evidence type="ECO:0000313" key="3">
    <source>
        <dbReference type="Proteomes" id="UP000235145"/>
    </source>
</evidence>
<accession>A0A9R1XRZ5</accession>
<comment type="caution">
    <text evidence="2">The sequence shown here is derived from an EMBL/GenBank/DDBJ whole genome shotgun (WGS) entry which is preliminary data.</text>
</comment>
<keyword evidence="1" id="KW-0812">Transmembrane</keyword>
<feature type="transmembrane region" description="Helical" evidence="1">
    <location>
        <begin position="135"/>
        <end position="158"/>
    </location>
</feature>
<protein>
    <submittedName>
        <fullName evidence="2">Uncharacterized protein</fullName>
    </submittedName>
</protein>
<reference evidence="2 3" key="1">
    <citation type="journal article" date="2017" name="Nat. Commun.">
        <title>Genome assembly with in vitro proximity ligation data and whole-genome triplication in lettuce.</title>
        <authorList>
            <person name="Reyes-Chin-Wo S."/>
            <person name="Wang Z."/>
            <person name="Yang X."/>
            <person name="Kozik A."/>
            <person name="Arikit S."/>
            <person name="Song C."/>
            <person name="Xia L."/>
            <person name="Froenicke L."/>
            <person name="Lavelle D.O."/>
            <person name="Truco M.J."/>
            <person name="Xia R."/>
            <person name="Zhu S."/>
            <person name="Xu C."/>
            <person name="Xu H."/>
            <person name="Xu X."/>
            <person name="Cox K."/>
            <person name="Korf I."/>
            <person name="Meyers B.C."/>
            <person name="Michelmore R.W."/>
        </authorList>
    </citation>
    <scope>NUCLEOTIDE SEQUENCE [LARGE SCALE GENOMIC DNA]</scope>
    <source>
        <strain evidence="3">cv. Salinas</strain>
        <tissue evidence="2">Seedlings</tissue>
    </source>
</reference>
<dbReference type="PANTHER" id="PTHR33116:SF79">
    <property type="entry name" value="REVERSE TRANSCRIPTASE DOMAIN, ZINC FINGER, CCHC-TYPE-RELATED"/>
    <property type="match status" value="1"/>
</dbReference>
<evidence type="ECO:0000313" key="2">
    <source>
        <dbReference type="EMBL" id="KAJ0223521.1"/>
    </source>
</evidence>